<reference evidence="5" key="1">
    <citation type="journal article" date="2022" name="bioRxiv">
        <title>Sequencing and chromosome-scale assembly of the giantPleurodeles waltlgenome.</title>
        <authorList>
            <person name="Brown T."/>
            <person name="Elewa A."/>
            <person name="Iarovenko S."/>
            <person name="Subramanian E."/>
            <person name="Araus A.J."/>
            <person name="Petzold A."/>
            <person name="Susuki M."/>
            <person name="Suzuki K.-i.T."/>
            <person name="Hayashi T."/>
            <person name="Toyoda A."/>
            <person name="Oliveira C."/>
            <person name="Osipova E."/>
            <person name="Leigh N.D."/>
            <person name="Simon A."/>
            <person name="Yun M.H."/>
        </authorList>
    </citation>
    <scope>NUCLEOTIDE SEQUENCE</scope>
    <source>
        <strain evidence="5">20211129_DDA</strain>
        <tissue evidence="5">Liver</tissue>
    </source>
</reference>
<dbReference type="GO" id="GO:0004523">
    <property type="term" value="F:RNA-DNA hybrid ribonuclease activity"/>
    <property type="evidence" value="ECO:0007669"/>
    <property type="project" value="UniProtKB-EC"/>
</dbReference>
<dbReference type="PANTHER" id="PTHR33064">
    <property type="entry name" value="POL PROTEIN"/>
    <property type="match status" value="1"/>
</dbReference>
<dbReference type="InterPro" id="IPR041577">
    <property type="entry name" value="RT_RNaseH_2"/>
</dbReference>
<gene>
    <name evidence="5" type="ORF">NDU88_005870</name>
</gene>
<dbReference type="Pfam" id="PF00075">
    <property type="entry name" value="RNase_H"/>
    <property type="match status" value="1"/>
</dbReference>
<evidence type="ECO:0000313" key="6">
    <source>
        <dbReference type="Proteomes" id="UP001066276"/>
    </source>
</evidence>
<dbReference type="GO" id="GO:0003676">
    <property type="term" value="F:nucleic acid binding"/>
    <property type="evidence" value="ECO:0007669"/>
    <property type="project" value="InterPro"/>
</dbReference>
<dbReference type="InterPro" id="IPR002156">
    <property type="entry name" value="RNaseH_domain"/>
</dbReference>
<dbReference type="Gene3D" id="3.30.70.270">
    <property type="match status" value="2"/>
</dbReference>
<proteinExistence type="inferred from homology"/>
<feature type="domain" description="RNase H type-1" evidence="4">
    <location>
        <begin position="415"/>
        <end position="562"/>
    </location>
</feature>
<evidence type="ECO:0000256" key="2">
    <source>
        <dbReference type="ARBA" id="ARBA00012180"/>
    </source>
</evidence>
<comment type="caution">
    <text evidence="5">The sequence shown here is derived from an EMBL/GenBank/DDBJ whole genome shotgun (WGS) entry which is preliminary data.</text>
</comment>
<accession>A0AAV7RJY4</accession>
<sequence>MGLRKPCGKVRIVQDLRKINDKVVKCCPVVPNPAVIMFQVPCDGEWFTVVDLSQVFFSMPLHEDSQFLFSFKFLDKVYNWCRIPEGFSESPSIFNQILKKDLESLELPFQSTLVQYIDDLLIASNTRDECKYDSIALLNHLGKNGHKVSPKKLQYCQKEVKYLGHQLEKGSRKLSRERVTALLQMNPPMTWRDVRMFLGVVCYCRQWIPNFSVISKPLVRLTVKDGPDVISLSEKEMKAFTELRECMCRAPALGMPDYTKPLFCHERDACSLSVLTQVHGDINRPVAYFSATLDPVAATLPSCLHAVAAVGQSLAQCEGLVMGHPLTVMVPYSVEILLTHTKTQHMTNARLTKYETIILGSPNVTLKRCTVLNLATLPPNENTEDEDAEDVEHGCLEATEMYTKLRPDIKDTQLEENDKIIFVDGSCLRDSVGVLRAGYAVCTISGILEASWLERVYSVQVAELVALTRACHAAAQLRVTIYTESRYGFGIVHDFGQLWPQRGFLTSSGSPVKNGERIKELLHAIQIPHEIAMVKCSGHLKSQDFVSIGNGYADQVARFCALNCILFKDQWELLPETENETCTGYALRVVDTL</sequence>
<dbReference type="Pfam" id="PF00078">
    <property type="entry name" value="RVT_1"/>
    <property type="match status" value="1"/>
</dbReference>
<keyword evidence="6" id="KW-1185">Reference proteome</keyword>
<dbReference type="InterPro" id="IPR012337">
    <property type="entry name" value="RNaseH-like_sf"/>
</dbReference>
<dbReference type="SUPFAM" id="SSF56672">
    <property type="entry name" value="DNA/RNA polymerases"/>
    <property type="match status" value="1"/>
</dbReference>
<dbReference type="Gene3D" id="3.10.20.370">
    <property type="match status" value="1"/>
</dbReference>
<dbReference type="PROSITE" id="PS50878">
    <property type="entry name" value="RT_POL"/>
    <property type="match status" value="1"/>
</dbReference>
<dbReference type="InterPro" id="IPR051320">
    <property type="entry name" value="Viral_Replic_Matur_Polypro"/>
</dbReference>
<dbReference type="Pfam" id="PF17919">
    <property type="entry name" value="RT_RNaseH_2"/>
    <property type="match status" value="1"/>
</dbReference>
<dbReference type="InterPro" id="IPR043128">
    <property type="entry name" value="Rev_trsase/Diguanyl_cyclase"/>
</dbReference>
<evidence type="ECO:0000313" key="5">
    <source>
        <dbReference type="EMBL" id="KAJ1153104.1"/>
    </source>
</evidence>
<dbReference type="InterPro" id="IPR043502">
    <property type="entry name" value="DNA/RNA_pol_sf"/>
</dbReference>
<protein>
    <recommendedName>
        <fullName evidence="2">ribonuclease H</fullName>
        <ecNumber evidence="2">3.1.26.4</ecNumber>
    </recommendedName>
</protein>
<comment type="similarity">
    <text evidence="1">Belongs to the beta type-B retroviral polymerase family. HERV class-II K(HML-2) pol subfamily.</text>
</comment>
<dbReference type="GO" id="GO:0006259">
    <property type="term" value="P:DNA metabolic process"/>
    <property type="evidence" value="ECO:0007669"/>
    <property type="project" value="UniProtKB-ARBA"/>
</dbReference>
<name>A0AAV7RJY4_PLEWA</name>
<organism evidence="5 6">
    <name type="scientific">Pleurodeles waltl</name>
    <name type="common">Iberian ribbed newt</name>
    <dbReference type="NCBI Taxonomy" id="8319"/>
    <lineage>
        <taxon>Eukaryota</taxon>
        <taxon>Metazoa</taxon>
        <taxon>Chordata</taxon>
        <taxon>Craniata</taxon>
        <taxon>Vertebrata</taxon>
        <taxon>Euteleostomi</taxon>
        <taxon>Amphibia</taxon>
        <taxon>Batrachia</taxon>
        <taxon>Caudata</taxon>
        <taxon>Salamandroidea</taxon>
        <taxon>Salamandridae</taxon>
        <taxon>Pleurodelinae</taxon>
        <taxon>Pleurodeles</taxon>
    </lineage>
</organism>
<evidence type="ECO:0000259" key="3">
    <source>
        <dbReference type="PROSITE" id="PS50878"/>
    </source>
</evidence>
<dbReference type="Gene3D" id="3.10.10.10">
    <property type="entry name" value="HIV Type 1 Reverse Transcriptase, subunit A, domain 1"/>
    <property type="match status" value="1"/>
</dbReference>
<dbReference type="Proteomes" id="UP001066276">
    <property type="component" value="Chromosome 5"/>
</dbReference>
<dbReference type="InterPro" id="IPR036397">
    <property type="entry name" value="RNaseH_sf"/>
</dbReference>
<dbReference type="SUPFAM" id="SSF53098">
    <property type="entry name" value="Ribonuclease H-like"/>
    <property type="match status" value="1"/>
</dbReference>
<dbReference type="AlphaFoldDB" id="A0AAV7RJY4"/>
<evidence type="ECO:0000259" key="4">
    <source>
        <dbReference type="PROSITE" id="PS50879"/>
    </source>
</evidence>
<dbReference type="EC" id="3.1.26.4" evidence="2"/>
<dbReference type="InterPro" id="IPR000477">
    <property type="entry name" value="RT_dom"/>
</dbReference>
<feature type="domain" description="Reverse transcriptase" evidence="3">
    <location>
        <begin position="1"/>
        <end position="167"/>
    </location>
</feature>
<dbReference type="PROSITE" id="PS50879">
    <property type="entry name" value="RNASE_H_1"/>
    <property type="match status" value="1"/>
</dbReference>
<dbReference type="PANTHER" id="PTHR33064:SF37">
    <property type="entry name" value="RIBONUCLEASE H"/>
    <property type="match status" value="1"/>
</dbReference>
<dbReference type="EMBL" id="JANPWB010000009">
    <property type="protein sequence ID" value="KAJ1153104.1"/>
    <property type="molecule type" value="Genomic_DNA"/>
</dbReference>
<evidence type="ECO:0000256" key="1">
    <source>
        <dbReference type="ARBA" id="ARBA00010879"/>
    </source>
</evidence>
<dbReference type="Gene3D" id="3.30.420.10">
    <property type="entry name" value="Ribonuclease H-like superfamily/Ribonuclease H"/>
    <property type="match status" value="1"/>
</dbReference>